<organism evidence="6 7">
    <name type="scientific">Blautia obeum</name>
    <dbReference type="NCBI Taxonomy" id="40520"/>
    <lineage>
        <taxon>Bacteria</taxon>
        <taxon>Bacillati</taxon>
        <taxon>Bacillota</taxon>
        <taxon>Clostridia</taxon>
        <taxon>Lachnospirales</taxon>
        <taxon>Lachnospiraceae</taxon>
        <taxon>Blautia</taxon>
    </lineage>
</organism>
<reference evidence="6 7" key="1">
    <citation type="submission" date="2015-09" db="EMBL/GenBank/DDBJ databases">
        <authorList>
            <consortium name="Pathogen Informatics"/>
        </authorList>
    </citation>
    <scope>NUCLEOTIDE SEQUENCE [LARGE SCALE GENOMIC DNA]</scope>
    <source>
        <strain evidence="6 7">2789STDY5834921</strain>
    </source>
</reference>
<dbReference type="Proteomes" id="UP000095413">
    <property type="component" value="Unassembled WGS sequence"/>
</dbReference>
<dbReference type="SMART" id="SM00354">
    <property type="entry name" value="HTH_LACI"/>
    <property type="match status" value="1"/>
</dbReference>
<dbReference type="PROSITE" id="PS00356">
    <property type="entry name" value="HTH_LACI_1"/>
    <property type="match status" value="1"/>
</dbReference>
<dbReference type="PROSITE" id="PS50932">
    <property type="entry name" value="HTH_LACI_2"/>
    <property type="match status" value="1"/>
</dbReference>
<dbReference type="InterPro" id="IPR010982">
    <property type="entry name" value="Lambda_DNA-bd_dom_sf"/>
</dbReference>
<dbReference type="EMBL" id="CZBA01000017">
    <property type="protein sequence ID" value="CUP81449.1"/>
    <property type="molecule type" value="Genomic_DNA"/>
</dbReference>
<evidence type="ECO:0000259" key="5">
    <source>
        <dbReference type="PROSITE" id="PS50932"/>
    </source>
</evidence>
<sequence>MATIKDVAALSGVSVTTVSRVLNKRGYISEDTYKKVYDAMAELNYQPNQLARSLSKQKTNFIGLLVPDVSHPFFAEMTHLLEISLFNHGYKLILCNTQRNDMREQSYLDMLRQNKVDGAIVATHYLQTSDYKDLSLPLVAMDVFLDESIPSVHSNHIRGGKLAARPFIDGNAHCVLQIRGDSDIKSPAWMRHSVFADELLEHNIKCIDYELKADEFDISSYCKIIQKQLDSHPEIDGVFSTDIIVSYAIKYILEKGKKIPDDYIIVGYDGVDISNYVYPSLSYVRQPFEKLADTIVDVLLRKINGENLTDDVVVNDVRYIAGNTTR</sequence>
<gene>
    <name evidence="6" type="primary">rbsR</name>
    <name evidence="6" type="ORF">ERS852533_02645</name>
</gene>
<name>A0A174RG52_9FIRM</name>
<keyword evidence="1" id="KW-0678">Repressor</keyword>
<dbReference type="PANTHER" id="PTHR30146">
    <property type="entry name" value="LACI-RELATED TRANSCRIPTIONAL REPRESSOR"/>
    <property type="match status" value="1"/>
</dbReference>
<accession>A0A174RG52</accession>
<dbReference type="GO" id="GO:0003700">
    <property type="term" value="F:DNA-binding transcription factor activity"/>
    <property type="evidence" value="ECO:0007669"/>
    <property type="project" value="TreeGrafter"/>
</dbReference>
<dbReference type="CDD" id="cd06291">
    <property type="entry name" value="PBP1_Qymf-like"/>
    <property type="match status" value="1"/>
</dbReference>
<dbReference type="Gene3D" id="3.40.50.2300">
    <property type="match status" value="2"/>
</dbReference>
<evidence type="ECO:0000313" key="6">
    <source>
        <dbReference type="EMBL" id="CUP81449.1"/>
    </source>
</evidence>
<dbReference type="RefSeq" id="WP_055056543.1">
    <property type="nucleotide sequence ID" value="NZ_CZBA01000017.1"/>
</dbReference>
<dbReference type="InterPro" id="IPR046335">
    <property type="entry name" value="LacI/GalR-like_sensor"/>
</dbReference>
<evidence type="ECO:0000256" key="4">
    <source>
        <dbReference type="ARBA" id="ARBA00023163"/>
    </source>
</evidence>
<dbReference type="PANTHER" id="PTHR30146:SF95">
    <property type="entry name" value="RIBOSE OPERON REPRESSOR"/>
    <property type="match status" value="1"/>
</dbReference>
<dbReference type="Pfam" id="PF13377">
    <property type="entry name" value="Peripla_BP_3"/>
    <property type="match status" value="1"/>
</dbReference>
<proteinExistence type="predicted"/>
<dbReference type="PRINTS" id="PR00036">
    <property type="entry name" value="HTHLACI"/>
</dbReference>
<dbReference type="SUPFAM" id="SSF53822">
    <property type="entry name" value="Periplasmic binding protein-like I"/>
    <property type="match status" value="1"/>
</dbReference>
<dbReference type="CDD" id="cd01392">
    <property type="entry name" value="HTH_LacI"/>
    <property type="match status" value="1"/>
</dbReference>
<dbReference type="InterPro" id="IPR028082">
    <property type="entry name" value="Peripla_BP_I"/>
</dbReference>
<feature type="domain" description="HTH lacI-type" evidence="5">
    <location>
        <begin position="2"/>
        <end position="56"/>
    </location>
</feature>
<protein>
    <submittedName>
        <fullName evidence="6">Ribose operon repressor</fullName>
    </submittedName>
</protein>
<evidence type="ECO:0000256" key="2">
    <source>
        <dbReference type="ARBA" id="ARBA00023015"/>
    </source>
</evidence>
<keyword evidence="2" id="KW-0805">Transcription regulation</keyword>
<evidence type="ECO:0000256" key="3">
    <source>
        <dbReference type="ARBA" id="ARBA00023125"/>
    </source>
</evidence>
<evidence type="ECO:0000313" key="7">
    <source>
        <dbReference type="Proteomes" id="UP000095413"/>
    </source>
</evidence>
<dbReference type="InterPro" id="IPR000843">
    <property type="entry name" value="HTH_LacI"/>
</dbReference>
<dbReference type="Gene3D" id="1.10.260.40">
    <property type="entry name" value="lambda repressor-like DNA-binding domains"/>
    <property type="match status" value="1"/>
</dbReference>
<evidence type="ECO:0000256" key="1">
    <source>
        <dbReference type="ARBA" id="ARBA00022491"/>
    </source>
</evidence>
<dbReference type="AlphaFoldDB" id="A0A174RG52"/>
<dbReference type="GO" id="GO:0000976">
    <property type="term" value="F:transcription cis-regulatory region binding"/>
    <property type="evidence" value="ECO:0007669"/>
    <property type="project" value="TreeGrafter"/>
</dbReference>
<keyword evidence="4" id="KW-0804">Transcription</keyword>
<keyword evidence="3" id="KW-0238">DNA-binding</keyword>
<dbReference type="Pfam" id="PF00356">
    <property type="entry name" value="LacI"/>
    <property type="match status" value="1"/>
</dbReference>
<dbReference type="SUPFAM" id="SSF47413">
    <property type="entry name" value="lambda repressor-like DNA-binding domains"/>
    <property type="match status" value="1"/>
</dbReference>
<dbReference type="OrthoDB" id="9796186at2"/>